<gene>
    <name evidence="1" type="ORF">ACFQ21_21560</name>
</gene>
<accession>A0ABW3K7C2</accession>
<comment type="caution">
    <text evidence="1">The sequence shown here is derived from an EMBL/GenBank/DDBJ whole genome shotgun (WGS) entry which is preliminary data.</text>
</comment>
<keyword evidence="2" id="KW-1185">Reference proteome</keyword>
<dbReference type="EMBL" id="JBHTKA010000008">
    <property type="protein sequence ID" value="MFD1001928.1"/>
    <property type="molecule type" value="Genomic_DNA"/>
</dbReference>
<evidence type="ECO:0000313" key="1">
    <source>
        <dbReference type="EMBL" id="MFD1001928.1"/>
    </source>
</evidence>
<dbReference type="Pfam" id="PF17963">
    <property type="entry name" value="Big_9"/>
    <property type="match status" value="1"/>
</dbReference>
<organism evidence="1 2">
    <name type="scientific">Ohtaekwangia kribbensis</name>
    <dbReference type="NCBI Taxonomy" id="688913"/>
    <lineage>
        <taxon>Bacteria</taxon>
        <taxon>Pseudomonadati</taxon>
        <taxon>Bacteroidota</taxon>
        <taxon>Cytophagia</taxon>
        <taxon>Cytophagales</taxon>
        <taxon>Fulvivirgaceae</taxon>
        <taxon>Ohtaekwangia</taxon>
    </lineage>
</organism>
<protein>
    <submittedName>
        <fullName evidence="1">Ig-like domain-containing protein</fullName>
    </submittedName>
</protein>
<name>A0ABW3K7C2_9BACT</name>
<sequence length="512" mass="57515">MKHLNIFIFLFCSCLTAIGQNHHLVFPDSTGWNVLNENQEVSFKVKIAPEVPAFFSIEGAEGLNINFDTLGNFNWKPSYDLVDRVALTKDVTVIFQATLRDGKRERKPVTFTVRHINRPPVVEDLPVFYVKQSNQNTYQIANDYVYDPDGDPIVIKSIQSQMPEGSALSSLGQFTWTPSRGQFSSLKNSPLQVEFIVQDQPDKAESKGKIKIAQTQLDLPPEILIVPGDSLFTIKEDETLNLKIYISDPNGDDNVRNVGFVSADKRIPAASLKENTTLQSEFTWTPGYDFVDDTQSFLIAEIVFFVVDKSNNRTQRKVRIKIADTENLIKKDGHLYQKYRANLVDALVLIDQLDANQKKLNADYKKAKKGKKNRSIVNASLGAVTGFTPAVVDNSDQSKVVSAVGGTTVLTLGTLEATEVVGRSKENILEKIKIGIDIRNKIQSMGDDFARKYALKSARRNLEFDKDIEKLRANLNDQRIVLLELDAYSKNAAKIDNKDIKKVFVDFADEQK</sequence>
<proteinExistence type="predicted"/>
<dbReference type="Proteomes" id="UP001597112">
    <property type="component" value="Unassembled WGS sequence"/>
</dbReference>
<evidence type="ECO:0000313" key="2">
    <source>
        <dbReference type="Proteomes" id="UP001597112"/>
    </source>
</evidence>
<reference evidence="2" key="1">
    <citation type="journal article" date="2019" name="Int. J. Syst. Evol. Microbiol.">
        <title>The Global Catalogue of Microorganisms (GCM) 10K type strain sequencing project: providing services to taxonomists for standard genome sequencing and annotation.</title>
        <authorList>
            <consortium name="The Broad Institute Genomics Platform"/>
            <consortium name="The Broad Institute Genome Sequencing Center for Infectious Disease"/>
            <person name="Wu L."/>
            <person name="Ma J."/>
        </authorList>
    </citation>
    <scope>NUCLEOTIDE SEQUENCE [LARGE SCALE GENOMIC DNA]</scope>
    <source>
        <strain evidence="2">CCUG 58938</strain>
    </source>
</reference>
<dbReference type="RefSeq" id="WP_377582531.1">
    <property type="nucleotide sequence ID" value="NZ_JBHTKA010000008.1"/>
</dbReference>